<keyword evidence="2" id="KW-1185">Reference proteome</keyword>
<evidence type="ECO:0000313" key="2">
    <source>
        <dbReference type="Proteomes" id="UP000071859"/>
    </source>
</evidence>
<proteinExistence type="predicted"/>
<name>A0A158EML4_9BURK</name>
<evidence type="ECO:0000313" key="1">
    <source>
        <dbReference type="EMBL" id="SAL07606.1"/>
    </source>
</evidence>
<comment type="caution">
    <text evidence="1">The sequence shown here is derived from an EMBL/GenBank/DDBJ whole genome shotgun (WGS) entry which is preliminary data.</text>
</comment>
<dbReference type="AlphaFoldDB" id="A0A158EML4"/>
<gene>
    <name evidence="1" type="ORF">AWB78_08652</name>
</gene>
<sequence>MTDPIHFVNSDFVLSNSNRKMKIGPKQTVMPSMTFDIKIKPAPMPHMIAVTKSTVTPRTKFARFGPLRTPAFAKAFFATFSPLSIA</sequence>
<organism evidence="1 2">
    <name type="scientific">Caballeronia calidae</name>
    <dbReference type="NCBI Taxonomy" id="1777139"/>
    <lineage>
        <taxon>Bacteria</taxon>
        <taxon>Pseudomonadati</taxon>
        <taxon>Pseudomonadota</taxon>
        <taxon>Betaproteobacteria</taxon>
        <taxon>Burkholderiales</taxon>
        <taxon>Burkholderiaceae</taxon>
        <taxon>Caballeronia</taxon>
    </lineage>
</organism>
<reference evidence="1" key="1">
    <citation type="submission" date="2016-01" db="EMBL/GenBank/DDBJ databases">
        <authorList>
            <person name="Peeters C."/>
        </authorList>
    </citation>
    <scope>NUCLEOTIDE SEQUENCE</scope>
    <source>
        <strain evidence="1">LMG 29321</strain>
    </source>
</reference>
<protein>
    <submittedName>
        <fullName evidence="1">Uncharacterized protein</fullName>
    </submittedName>
</protein>
<dbReference type="Proteomes" id="UP000071859">
    <property type="component" value="Unassembled WGS sequence"/>
</dbReference>
<dbReference type="EMBL" id="FCOX02000264">
    <property type="protein sequence ID" value="SAL07606.1"/>
    <property type="molecule type" value="Genomic_DNA"/>
</dbReference>
<accession>A0A158EML4</accession>